<dbReference type="CDD" id="cd01650">
    <property type="entry name" value="RT_nLTR_like"/>
    <property type="match status" value="1"/>
</dbReference>
<evidence type="ECO:0000313" key="4">
    <source>
        <dbReference type="Proteomes" id="UP000694251"/>
    </source>
</evidence>
<name>A0A8T1XCG6_ARASU</name>
<feature type="compositionally biased region" description="Low complexity" evidence="1">
    <location>
        <begin position="117"/>
        <end position="138"/>
    </location>
</feature>
<feature type="compositionally biased region" description="Basic residues" evidence="1">
    <location>
        <begin position="44"/>
        <end position="53"/>
    </location>
</feature>
<dbReference type="InterPro" id="IPR025558">
    <property type="entry name" value="DUF4283"/>
</dbReference>
<dbReference type="SMART" id="SM00256">
    <property type="entry name" value="FBOX"/>
    <property type="match status" value="1"/>
</dbReference>
<dbReference type="GO" id="GO:0003824">
    <property type="term" value="F:catalytic activity"/>
    <property type="evidence" value="ECO:0007669"/>
    <property type="project" value="InterPro"/>
</dbReference>
<dbReference type="SMART" id="SM00579">
    <property type="entry name" value="FBD"/>
    <property type="match status" value="1"/>
</dbReference>
<dbReference type="CDD" id="cd22160">
    <property type="entry name" value="F-box_AtFBL13-like"/>
    <property type="match status" value="1"/>
</dbReference>
<organism evidence="3 4">
    <name type="scientific">Arabidopsis suecica</name>
    <name type="common">Swedish thale-cress</name>
    <name type="synonym">Cardaminopsis suecica</name>
    <dbReference type="NCBI Taxonomy" id="45249"/>
    <lineage>
        <taxon>Eukaryota</taxon>
        <taxon>Viridiplantae</taxon>
        <taxon>Streptophyta</taxon>
        <taxon>Embryophyta</taxon>
        <taxon>Tracheophyta</taxon>
        <taxon>Spermatophyta</taxon>
        <taxon>Magnoliopsida</taxon>
        <taxon>eudicotyledons</taxon>
        <taxon>Gunneridae</taxon>
        <taxon>Pentapetalae</taxon>
        <taxon>rosids</taxon>
        <taxon>malvids</taxon>
        <taxon>Brassicales</taxon>
        <taxon>Brassicaceae</taxon>
        <taxon>Camelineae</taxon>
        <taxon>Arabidopsis</taxon>
    </lineage>
</organism>
<gene>
    <name evidence="3" type="ORF">ISN44_Un75g000030</name>
</gene>
<comment type="caution">
    <text evidence="3">The sequence shown here is derived from an EMBL/GenBank/DDBJ whole genome shotgun (WGS) entry which is preliminary data.</text>
</comment>
<dbReference type="PANTHER" id="PTHR33116:SF80">
    <property type="entry name" value="REVERSE TRANSCRIPTASE ZINC-BINDING DOMAIN-CONTAINING PROTEIN"/>
    <property type="match status" value="1"/>
</dbReference>
<dbReference type="InterPro" id="IPR001810">
    <property type="entry name" value="F-box_dom"/>
</dbReference>
<dbReference type="Pfam" id="PF03372">
    <property type="entry name" value="Exo_endo_phos"/>
    <property type="match status" value="1"/>
</dbReference>
<dbReference type="PROSITE" id="PS50878">
    <property type="entry name" value="RT_POL"/>
    <property type="match status" value="1"/>
</dbReference>
<dbReference type="EMBL" id="JAEFBJ010000075">
    <property type="protein sequence ID" value="KAG7530787.1"/>
    <property type="molecule type" value="Genomic_DNA"/>
</dbReference>
<dbReference type="InterPro" id="IPR006566">
    <property type="entry name" value="FBD"/>
</dbReference>
<feature type="region of interest" description="Disordered" evidence="1">
    <location>
        <begin position="154"/>
        <end position="196"/>
    </location>
</feature>
<proteinExistence type="predicted"/>
<evidence type="ECO:0000256" key="1">
    <source>
        <dbReference type="SAM" id="MobiDB-lite"/>
    </source>
</evidence>
<dbReference type="Pfam" id="PF24758">
    <property type="entry name" value="LRR_At5g56370"/>
    <property type="match status" value="1"/>
</dbReference>
<feature type="compositionally biased region" description="Low complexity" evidence="1">
    <location>
        <begin position="86"/>
        <end position="109"/>
    </location>
</feature>
<protein>
    <recommendedName>
        <fullName evidence="2">Reverse transcriptase domain-containing protein</fullName>
    </recommendedName>
</protein>
<accession>A0A8T1XCG6</accession>
<dbReference type="InterPro" id="IPR000477">
    <property type="entry name" value="RT_dom"/>
</dbReference>
<dbReference type="Pfam" id="PF08387">
    <property type="entry name" value="FBD"/>
    <property type="match status" value="1"/>
</dbReference>
<evidence type="ECO:0000259" key="2">
    <source>
        <dbReference type="PROSITE" id="PS50878"/>
    </source>
</evidence>
<dbReference type="OrthoDB" id="1938625at2759"/>
<feature type="region of interest" description="Disordered" evidence="1">
    <location>
        <begin position="25"/>
        <end position="138"/>
    </location>
</feature>
<dbReference type="Pfam" id="PF14111">
    <property type="entry name" value="DUF4283"/>
    <property type="match status" value="1"/>
</dbReference>
<keyword evidence="4" id="KW-1185">Reference proteome</keyword>
<dbReference type="InterPro" id="IPR055411">
    <property type="entry name" value="LRR_FXL15/At3g58940/PEG3-like"/>
</dbReference>
<sequence length="1982" mass="221691">MAKKEDLDWVKKEILEAIQRYRDTLNEMEPTINPNGTVSAFSHLVRRRPRRRSATSSSPSGPPLLMRNKVSSQKKKPPPAAPLSSPPLRETSASAGAQSPIPSPQSSLPPSQPSIPPSQSSDLLISGRFSSSEASSGSPAKAVAASVLSSKPNVLASPREQSKVIPNPAKIDLKPRCTGTSANAASPADPVSSATAKAPDAPWLSLFKGTSRPLTKKGTAFTLPSGEACVKIPISVIEKNQKSWDCFILGQFYSEPPAQGTVHAIVNGIWSRFHRDISVTKMEGNAFLFRVPNSSTRNRILSQGLWQIEGQTMFVAKWKPGSIPQKPELSSAPVWLELRNVPLQFFNEDGFEFIAGLVGEPKGLHPSTANMTNLEVAKVFTLIDPRKPLPEAVNVQFPSGEISRVLVSSPWMPPICSFCKEVGHILKRCKLAPVSCSACKSTCHSAAACPRAKAKPKKKVPRPKKSATPPELLLNLPATSALPAPSVKGKEIVIGSVLPSPKPALACNVASTSEWIQVKPKSVSKKGISIPASSPTPVQEGTICIDIGLDKIQADQDLLEAKSLESDSSDVLSSEDGVDPEIDESQFLKMFSQRQQRDLGKIWIMWHPSVKVSIISKSLQMMTCEVLLPDSQSEIVISFVYAANEESARRELWTEIVSIASSPRMVGKAWSVLGDFNQVLSPSDNSSSLNPNVDLPIRLFRDCLLEADLSDLNFRGCSFTWWNKRSANPLAKKLDRILVNENWLQLFPASLGFFGEPDFSDHSSCSITLNPFVQRQRKAFRFQNFLLQNPNFVPLVAYHWFSFNLVGSAMLRFSKKLKILKRYIREFSKDNYSNLEKRVKEAHLVVLRLQQQLLSNPTPALALLEMKANEKWQVLLQAEESFLCQRSRITWLREGDLNTAYFHRITSARLAMNHIHFLVDNSGGRIESQQLIQEHCVSYYKSLLGGPEESPQFDPADLSSLLEFRCSPAHQAALDSVFSPEEIRQAVFSLPRNKTSGPDGYSAEFFKSCWHIVGPELVEAVSEFFRSGQLLKQWNATTIILIPKIPNASSTSDFRPISLCNTVYKVISKLLAGRLQSLLPSVISNAQSAFLPGRLLAENVLLATELVNGYSRKNIGPRGMLKVDLRKAFDSVKWEFITAILKAMHFPDRFINWISQCISTPQFSVSVNGVTSGYFQSSRGLRQGDPISPYLFVLAMEVFSKLMSSSFAAGFINHHPQTKELDITHLMFADDVMVFFDGSSSSLTGISDALDIFASWSGLKMNCEKTQIFTAGLDPGESLAISSFGFPIGSMPIRYLGLPLMSRKLRISEYSPLIEKLRKRFQSWATSSLSYARRLQLIKSVIYGLINFWTSTFILPKACIKLMESLCARFLWSGSVDISKGFKVSWANICYPKTEGGLGLRRLGIWNSTLCLKLVWLLFSGSGSLWVAWHHHHHIKGKSFWSLNPSTKDSWNWRSLLNLRPLAERFVQCKLGNGRLASFWFDSWCPLGPLIKYFGVDGPSLLRLPIHCSVADAWDDNGWILPPSRSLRALPLIDLLDSVTPVFSSLEEDSYFWVIQGKTMISDLPDDLLVQILLLVPTKDAVATMILSKRWLSIWTMMPTLNYEDSECKSVWQFFNKSLKIHKAPVLESISVHLGRECPVDEDVGKWITNAIDRKVRRLDFKLNWSAKPIKLPESLYTCNTLVTLRLSQKILVELVSQSCLPSLTLLDLKYVVFKDEDSLIRLLAGCHILKFLHVKRHIEDNVKNFKVKVSSLEFIIYEYDNYDNTGYIRGSLVIDSHALKKIIVFDNSGDSCTIENTPRLDKASISAMCYLGDKFMLSSLIIFDVLFNIGTVKCCTTINFSQLVECRIQPFDFDWLEPLMVLVQNSPKLKLLLIDQTVGINENLPLSWNRPSCVPKCLLTHLEIFEWKEYGGRSEEKELIRYILANSRCLKRVSLSMKSTCDLEDKEKMMDELKSMSRISNSSQLTDTLLILNYYYLARIG</sequence>
<dbReference type="InterPro" id="IPR053781">
    <property type="entry name" value="F-box_AtFBL13-like"/>
</dbReference>
<dbReference type="Pfam" id="PF00078">
    <property type="entry name" value="RVT_1"/>
    <property type="match status" value="1"/>
</dbReference>
<feature type="domain" description="Reverse transcriptase" evidence="2">
    <location>
        <begin position="1023"/>
        <end position="1300"/>
    </location>
</feature>
<dbReference type="InterPro" id="IPR005135">
    <property type="entry name" value="Endo/exonuclease/phosphatase"/>
</dbReference>
<reference evidence="3 4" key="1">
    <citation type="submission" date="2020-12" db="EMBL/GenBank/DDBJ databases">
        <title>Concerted genomic and epigenomic changes stabilize Arabidopsis allopolyploids.</title>
        <authorList>
            <person name="Chen Z."/>
        </authorList>
    </citation>
    <scope>NUCLEOTIDE SEQUENCE [LARGE SCALE GENOMIC DNA]</scope>
    <source>
        <strain evidence="3">As9502</strain>
        <tissue evidence="3">Leaf</tissue>
    </source>
</reference>
<dbReference type="Pfam" id="PF00646">
    <property type="entry name" value="F-box"/>
    <property type="match status" value="1"/>
</dbReference>
<evidence type="ECO:0000313" key="3">
    <source>
        <dbReference type="EMBL" id="KAG7530787.1"/>
    </source>
</evidence>
<dbReference type="PANTHER" id="PTHR33116">
    <property type="entry name" value="REVERSE TRANSCRIPTASE ZINC-BINDING DOMAIN-CONTAINING PROTEIN-RELATED-RELATED"/>
    <property type="match status" value="1"/>
</dbReference>
<dbReference type="Proteomes" id="UP000694251">
    <property type="component" value="Unassembled WGS sequence"/>
</dbReference>